<sequence length="104" mass="11882">MQMSLQAKDYATRFCAVRFRRMLAVGQVVIYCGRLLSGKGFFRQRLPFFPPCPALDLFKWPRTLQMDRFSAGHHRPAAPAGWRAAACGCHRNTSLTFSNRSSER</sequence>
<organism evidence="1 2">
    <name type="scientific">Araneus ventricosus</name>
    <name type="common">Orbweaver spider</name>
    <name type="synonym">Epeira ventricosa</name>
    <dbReference type="NCBI Taxonomy" id="182803"/>
    <lineage>
        <taxon>Eukaryota</taxon>
        <taxon>Metazoa</taxon>
        <taxon>Ecdysozoa</taxon>
        <taxon>Arthropoda</taxon>
        <taxon>Chelicerata</taxon>
        <taxon>Arachnida</taxon>
        <taxon>Araneae</taxon>
        <taxon>Araneomorphae</taxon>
        <taxon>Entelegynae</taxon>
        <taxon>Araneoidea</taxon>
        <taxon>Araneidae</taxon>
        <taxon>Araneus</taxon>
    </lineage>
</organism>
<dbReference type="EMBL" id="BGPR01034941">
    <property type="protein sequence ID" value="GBO09554.1"/>
    <property type="molecule type" value="Genomic_DNA"/>
</dbReference>
<name>A0A4Y2UBU7_ARAVE</name>
<reference evidence="1 2" key="1">
    <citation type="journal article" date="2019" name="Sci. Rep.">
        <title>Orb-weaving spider Araneus ventricosus genome elucidates the spidroin gene catalogue.</title>
        <authorList>
            <person name="Kono N."/>
            <person name="Nakamura H."/>
            <person name="Ohtoshi R."/>
            <person name="Moran D.A.P."/>
            <person name="Shinohara A."/>
            <person name="Yoshida Y."/>
            <person name="Fujiwara M."/>
            <person name="Mori M."/>
            <person name="Tomita M."/>
            <person name="Arakawa K."/>
        </authorList>
    </citation>
    <scope>NUCLEOTIDE SEQUENCE [LARGE SCALE GENOMIC DNA]</scope>
</reference>
<protein>
    <submittedName>
        <fullName evidence="1">Uncharacterized protein</fullName>
    </submittedName>
</protein>
<proteinExistence type="predicted"/>
<evidence type="ECO:0000313" key="2">
    <source>
        <dbReference type="Proteomes" id="UP000499080"/>
    </source>
</evidence>
<dbReference type="Proteomes" id="UP000499080">
    <property type="component" value="Unassembled WGS sequence"/>
</dbReference>
<keyword evidence="2" id="KW-1185">Reference proteome</keyword>
<gene>
    <name evidence="1" type="ORF">AVEN_44264_1</name>
</gene>
<comment type="caution">
    <text evidence="1">The sequence shown here is derived from an EMBL/GenBank/DDBJ whole genome shotgun (WGS) entry which is preliminary data.</text>
</comment>
<accession>A0A4Y2UBU7</accession>
<dbReference type="AlphaFoldDB" id="A0A4Y2UBU7"/>
<evidence type="ECO:0000313" key="1">
    <source>
        <dbReference type="EMBL" id="GBO09554.1"/>
    </source>
</evidence>